<dbReference type="EMBL" id="BORS01000015">
    <property type="protein sequence ID" value="GIO44209.1"/>
    <property type="molecule type" value="Genomic_DNA"/>
</dbReference>
<feature type="transmembrane region" description="Helical" evidence="1">
    <location>
        <begin position="232"/>
        <end position="251"/>
    </location>
</feature>
<evidence type="ECO:0000256" key="1">
    <source>
        <dbReference type="SAM" id="Phobius"/>
    </source>
</evidence>
<sequence>MKRKLDELITMLELPPVPMSDGQKQQQTFEHALLILERTRKEEMVKRSPMLNFFFRQMMYIGWKVWLCHAGLLLTALMFALQIPTDSFLGNGQVLAVISTVSPLLVLIGMRLLARSYAYRMVELEMSTYYSLEHLLLSRLCLFAITDFMGLAGLAGCLSLAWGEQLGYVLLYLFTPFTVSAAGCLWLFNQPRVRDKSSACSIFTLLLLAVQMAGVFRTPTGGSHLYEIQDEGTAFAVLMLILALSLIAAAVQLRRLLRTFRHLGSSETL</sequence>
<feature type="transmembrane region" description="Helical" evidence="1">
    <location>
        <begin position="135"/>
        <end position="162"/>
    </location>
</feature>
<feature type="transmembrane region" description="Helical" evidence="1">
    <location>
        <begin position="200"/>
        <end position="220"/>
    </location>
</feature>
<keyword evidence="1" id="KW-1133">Transmembrane helix</keyword>
<accession>A0A919Y4C9</accession>
<keyword evidence="1" id="KW-0812">Transmembrane</keyword>
<organism evidence="2 3">
    <name type="scientific">Paenibacillus apis</name>
    <dbReference type="NCBI Taxonomy" id="1792174"/>
    <lineage>
        <taxon>Bacteria</taxon>
        <taxon>Bacillati</taxon>
        <taxon>Bacillota</taxon>
        <taxon>Bacilli</taxon>
        <taxon>Bacillales</taxon>
        <taxon>Paenibacillaceae</taxon>
        <taxon>Paenibacillus</taxon>
    </lineage>
</organism>
<feature type="transmembrane region" description="Helical" evidence="1">
    <location>
        <begin position="60"/>
        <end position="81"/>
    </location>
</feature>
<proteinExistence type="predicted"/>
<protein>
    <submittedName>
        <fullName evidence="2">Uncharacterized protein</fullName>
    </submittedName>
</protein>
<keyword evidence="1" id="KW-0472">Membrane</keyword>
<dbReference type="RefSeq" id="WP_301629830.1">
    <property type="nucleotide sequence ID" value="NZ_BORS01000015.1"/>
</dbReference>
<gene>
    <name evidence="2" type="ORF">J41TS4_39670</name>
</gene>
<keyword evidence="3" id="KW-1185">Reference proteome</keyword>
<evidence type="ECO:0000313" key="3">
    <source>
        <dbReference type="Proteomes" id="UP000678895"/>
    </source>
</evidence>
<name>A0A919Y4C9_9BACL</name>
<feature type="transmembrane region" description="Helical" evidence="1">
    <location>
        <begin position="168"/>
        <end position="188"/>
    </location>
</feature>
<feature type="transmembrane region" description="Helical" evidence="1">
    <location>
        <begin position="93"/>
        <end position="114"/>
    </location>
</feature>
<dbReference type="AlphaFoldDB" id="A0A919Y4C9"/>
<dbReference type="Proteomes" id="UP000678895">
    <property type="component" value="Unassembled WGS sequence"/>
</dbReference>
<comment type="caution">
    <text evidence="2">The sequence shown here is derived from an EMBL/GenBank/DDBJ whole genome shotgun (WGS) entry which is preliminary data.</text>
</comment>
<reference evidence="2" key="1">
    <citation type="submission" date="2021-03" db="EMBL/GenBank/DDBJ databases">
        <title>Antimicrobial resistance genes in bacteria isolated from Japanese honey, and their potential for conferring macrolide and lincosamide resistance in the American foulbrood pathogen Paenibacillus larvae.</title>
        <authorList>
            <person name="Okamoto M."/>
            <person name="Kumagai M."/>
            <person name="Kanamori H."/>
            <person name="Takamatsu D."/>
        </authorList>
    </citation>
    <scope>NUCLEOTIDE SEQUENCE</scope>
    <source>
        <strain evidence="2">J41TS4</strain>
    </source>
</reference>
<evidence type="ECO:0000313" key="2">
    <source>
        <dbReference type="EMBL" id="GIO44209.1"/>
    </source>
</evidence>